<feature type="chain" id="PRO_5016121892" description="Lipoprotein" evidence="1">
    <location>
        <begin position="22"/>
        <end position="178"/>
    </location>
</feature>
<evidence type="ECO:0000256" key="1">
    <source>
        <dbReference type="SAM" id="SignalP"/>
    </source>
</evidence>
<organism evidence="2 3">
    <name type="scientific">Pseudopedobacter saltans</name>
    <dbReference type="NCBI Taxonomy" id="151895"/>
    <lineage>
        <taxon>Bacteria</taxon>
        <taxon>Pseudomonadati</taxon>
        <taxon>Bacteroidota</taxon>
        <taxon>Sphingobacteriia</taxon>
        <taxon>Sphingobacteriales</taxon>
        <taxon>Sphingobacteriaceae</taxon>
        <taxon>Pseudopedobacter</taxon>
    </lineage>
</organism>
<evidence type="ECO:0000313" key="3">
    <source>
        <dbReference type="Proteomes" id="UP000249645"/>
    </source>
</evidence>
<keyword evidence="1" id="KW-0732">Signal</keyword>
<dbReference type="EMBL" id="QFOI01000012">
    <property type="protein sequence ID" value="PZP52119.1"/>
    <property type="molecule type" value="Genomic_DNA"/>
</dbReference>
<dbReference type="AlphaFoldDB" id="A0A2W5HEH0"/>
<evidence type="ECO:0008006" key="4">
    <source>
        <dbReference type="Google" id="ProtNLM"/>
    </source>
</evidence>
<gene>
    <name evidence="2" type="ORF">DI598_01510</name>
</gene>
<proteinExistence type="predicted"/>
<protein>
    <recommendedName>
        <fullName evidence="4">Lipoprotein</fullName>
    </recommendedName>
</protein>
<comment type="caution">
    <text evidence="2">The sequence shown here is derived from an EMBL/GenBank/DDBJ whole genome shotgun (WGS) entry which is preliminary data.</text>
</comment>
<dbReference type="PROSITE" id="PS51257">
    <property type="entry name" value="PROKAR_LIPOPROTEIN"/>
    <property type="match status" value="1"/>
</dbReference>
<accession>A0A2W5HEH0</accession>
<evidence type="ECO:0000313" key="2">
    <source>
        <dbReference type="EMBL" id="PZP52119.1"/>
    </source>
</evidence>
<dbReference type="Proteomes" id="UP000249645">
    <property type="component" value="Unassembled WGS sequence"/>
</dbReference>
<feature type="signal peptide" evidence="1">
    <location>
        <begin position="1"/>
        <end position="21"/>
    </location>
</feature>
<sequence length="178" mass="20265">MKKVVALLAMLFILVSCDSPAPLEYYKRCVLSTVYVQHFGVTEILEILAKPPLEFNSSKKDFDTVNYQQVVKGKIETEQKYLKEVEALKATTDAKEMITASIDVFKTVIKGEQDFYLQLAKMKDDKAPDADIHTKAFSFLEQPEKEVQAKLDLLWGYGKMYADANGIDLTLQQKQENK</sequence>
<reference evidence="2 3" key="1">
    <citation type="submission" date="2017-11" db="EMBL/GenBank/DDBJ databases">
        <title>Infants hospitalized years apart are colonized by the same room-sourced microbial strains.</title>
        <authorList>
            <person name="Brooks B."/>
            <person name="Olm M.R."/>
            <person name="Firek B.A."/>
            <person name="Baker R."/>
            <person name="Thomas B.C."/>
            <person name="Morowitz M.J."/>
            <person name="Banfield J.F."/>
        </authorList>
    </citation>
    <scope>NUCLEOTIDE SEQUENCE [LARGE SCALE GENOMIC DNA]</scope>
    <source>
        <strain evidence="2">S2_009_000_R2_76</strain>
    </source>
</reference>
<name>A0A2W5HEH0_9SPHI</name>